<evidence type="ECO:0000313" key="2">
    <source>
        <dbReference type="Proteomes" id="UP000828941"/>
    </source>
</evidence>
<sequence length="167" mass="18658">MNNSITNSTNHHHVSVASGFTYGMIFTVGMIVSILIFLLACARLRIHLIIFHVLSGQRPTRTAAVQDSAEDTNREQGLDETTIHSYPKLLYTQVQNRDSVSSCCSICLVDFTEVDELRMLPDCGHLYHLNCVDSWLKLHATCPICRNSPVRASKTSMPAEDVTIHVE</sequence>
<comment type="caution">
    <text evidence="1">The sequence shown here is derived from an EMBL/GenBank/DDBJ whole genome shotgun (WGS) entry which is preliminary data.</text>
</comment>
<dbReference type="EMBL" id="CM039428">
    <property type="protein sequence ID" value="KAI4351220.1"/>
    <property type="molecule type" value="Genomic_DNA"/>
</dbReference>
<evidence type="ECO:0000313" key="1">
    <source>
        <dbReference type="EMBL" id="KAI4351220.1"/>
    </source>
</evidence>
<dbReference type="Proteomes" id="UP000828941">
    <property type="component" value="Chromosome 3"/>
</dbReference>
<organism evidence="1 2">
    <name type="scientific">Bauhinia variegata</name>
    <name type="common">Purple orchid tree</name>
    <name type="synonym">Phanera variegata</name>
    <dbReference type="NCBI Taxonomy" id="167791"/>
    <lineage>
        <taxon>Eukaryota</taxon>
        <taxon>Viridiplantae</taxon>
        <taxon>Streptophyta</taxon>
        <taxon>Embryophyta</taxon>
        <taxon>Tracheophyta</taxon>
        <taxon>Spermatophyta</taxon>
        <taxon>Magnoliopsida</taxon>
        <taxon>eudicotyledons</taxon>
        <taxon>Gunneridae</taxon>
        <taxon>Pentapetalae</taxon>
        <taxon>rosids</taxon>
        <taxon>fabids</taxon>
        <taxon>Fabales</taxon>
        <taxon>Fabaceae</taxon>
        <taxon>Cercidoideae</taxon>
        <taxon>Cercideae</taxon>
        <taxon>Bauhiniinae</taxon>
        <taxon>Bauhinia</taxon>
    </lineage>
</organism>
<protein>
    <submittedName>
        <fullName evidence="1">Uncharacterized protein</fullName>
    </submittedName>
</protein>
<reference evidence="1 2" key="1">
    <citation type="journal article" date="2022" name="DNA Res.">
        <title>Chromosomal-level genome assembly of the orchid tree Bauhinia variegata (Leguminosae; Cercidoideae) supports the allotetraploid origin hypothesis of Bauhinia.</title>
        <authorList>
            <person name="Zhong Y."/>
            <person name="Chen Y."/>
            <person name="Zheng D."/>
            <person name="Pang J."/>
            <person name="Liu Y."/>
            <person name="Luo S."/>
            <person name="Meng S."/>
            <person name="Qian L."/>
            <person name="Wei D."/>
            <person name="Dai S."/>
            <person name="Zhou R."/>
        </authorList>
    </citation>
    <scope>NUCLEOTIDE SEQUENCE [LARGE SCALE GENOMIC DNA]</scope>
    <source>
        <strain evidence="1">BV-YZ2020</strain>
    </source>
</reference>
<keyword evidence="2" id="KW-1185">Reference proteome</keyword>
<name>A0ACB9PR08_BAUVA</name>
<accession>A0ACB9PR08</accession>
<gene>
    <name evidence="1" type="ORF">L6164_005598</name>
</gene>
<proteinExistence type="predicted"/>